<dbReference type="Proteomes" id="UP000011086">
    <property type="component" value="Unassembled WGS sequence"/>
</dbReference>
<reference evidence="1" key="1">
    <citation type="journal article" date="2012" name="PLoS Genet.">
        <title>Comparative analysis of the genomes of two field isolates of the rice blast fungus Magnaporthe oryzae.</title>
        <authorList>
            <person name="Xue M."/>
            <person name="Yang J."/>
            <person name="Li Z."/>
            <person name="Hu S."/>
            <person name="Yao N."/>
            <person name="Dean R.A."/>
            <person name="Zhao W."/>
            <person name="Shen M."/>
            <person name="Zhang H."/>
            <person name="Li C."/>
            <person name="Liu L."/>
            <person name="Cao L."/>
            <person name="Xu X."/>
            <person name="Xing Y."/>
            <person name="Hsiang T."/>
            <person name="Zhang Z."/>
            <person name="Xu J.R."/>
            <person name="Peng Y.L."/>
        </authorList>
    </citation>
    <scope>NUCLEOTIDE SEQUENCE</scope>
    <source>
        <strain evidence="1">Y34</strain>
    </source>
</reference>
<name>A0AA97NRM0_PYRO3</name>
<proteinExistence type="predicted"/>
<organism evidence="1">
    <name type="scientific">Pyricularia oryzae (strain Y34)</name>
    <name type="common">Rice blast fungus</name>
    <name type="synonym">Magnaporthe oryzae</name>
    <dbReference type="NCBI Taxonomy" id="1143189"/>
    <lineage>
        <taxon>Eukaryota</taxon>
        <taxon>Fungi</taxon>
        <taxon>Dikarya</taxon>
        <taxon>Ascomycota</taxon>
        <taxon>Pezizomycotina</taxon>
        <taxon>Sordariomycetes</taxon>
        <taxon>Sordariomycetidae</taxon>
        <taxon>Magnaporthales</taxon>
        <taxon>Pyriculariaceae</taxon>
        <taxon>Pyricularia</taxon>
    </lineage>
</organism>
<dbReference type="AlphaFoldDB" id="A0AA97NRM0"/>
<evidence type="ECO:0000313" key="1">
    <source>
        <dbReference type="EMBL" id="ELQ35050.1"/>
    </source>
</evidence>
<sequence length="35" mass="4120">MLQYLLYLTTCWVLTYNSTTLKAKASILKWKSSIH</sequence>
<accession>A0AA97NRM0</accession>
<protein>
    <submittedName>
        <fullName evidence="1">Uncharacterized protein</fullName>
    </submittedName>
</protein>
<gene>
    <name evidence="1" type="ORF">OOU_Y34scaffold00726g9</name>
</gene>
<dbReference type="EMBL" id="JH793022">
    <property type="protein sequence ID" value="ELQ35050.1"/>
    <property type="molecule type" value="Genomic_DNA"/>
</dbReference>